<evidence type="ECO:0000313" key="1">
    <source>
        <dbReference type="EMBL" id="KAI7754170.1"/>
    </source>
</evidence>
<keyword evidence="2" id="KW-1185">Reference proteome</keyword>
<feature type="non-terminal residue" evidence="1">
    <location>
        <position position="76"/>
    </location>
</feature>
<dbReference type="AlphaFoldDB" id="A0AAD5D6U1"/>
<gene>
    <name evidence="1" type="ORF">M8C21_005116</name>
</gene>
<evidence type="ECO:0000313" key="2">
    <source>
        <dbReference type="Proteomes" id="UP001206925"/>
    </source>
</evidence>
<dbReference type="EMBL" id="JAMZMK010004265">
    <property type="protein sequence ID" value="KAI7754170.1"/>
    <property type="molecule type" value="Genomic_DNA"/>
</dbReference>
<comment type="caution">
    <text evidence="1">The sequence shown here is derived from an EMBL/GenBank/DDBJ whole genome shotgun (WGS) entry which is preliminary data.</text>
</comment>
<name>A0AAD5D6U1_AMBAR</name>
<proteinExistence type="predicted"/>
<sequence length="76" mass="8468">MQLPLKIVDSTAQTHNPFNESSIKPIEQGKQILIHGQRKLNPPIFFKSLILLWKTELVDCLVGESSNEAGIVSIRG</sequence>
<reference evidence="1" key="1">
    <citation type="submission" date="2022-06" db="EMBL/GenBank/DDBJ databases">
        <title>Uncovering the hologenomic basis of an extraordinary plant invasion.</title>
        <authorList>
            <person name="Bieker V.C."/>
            <person name="Martin M.D."/>
            <person name="Gilbert T."/>
            <person name="Hodgins K."/>
            <person name="Battlay P."/>
            <person name="Petersen B."/>
            <person name="Wilson J."/>
        </authorList>
    </citation>
    <scope>NUCLEOTIDE SEQUENCE</scope>
    <source>
        <strain evidence="1">AA19_3_7</strain>
        <tissue evidence="1">Leaf</tissue>
    </source>
</reference>
<accession>A0AAD5D6U1</accession>
<protein>
    <submittedName>
        <fullName evidence="1">Uncharacterized protein</fullName>
    </submittedName>
</protein>
<organism evidence="1 2">
    <name type="scientific">Ambrosia artemisiifolia</name>
    <name type="common">Common ragweed</name>
    <dbReference type="NCBI Taxonomy" id="4212"/>
    <lineage>
        <taxon>Eukaryota</taxon>
        <taxon>Viridiplantae</taxon>
        <taxon>Streptophyta</taxon>
        <taxon>Embryophyta</taxon>
        <taxon>Tracheophyta</taxon>
        <taxon>Spermatophyta</taxon>
        <taxon>Magnoliopsida</taxon>
        <taxon>eudicotyledons</taxon>
        <taxon>Gunneridae</taxon>
        <taxon>Pentapetalae</taxon>
        <taxon>asterids</taxon>
        <taxon>campanulids</taxon>
        <taxon>Asterales</taxon>
        <taxon>Asteraceae</taxon>
        <taxon>Asteroideae</taxon>
        <taxon>Heliantheae alliance</taxon>
        <taxon>Heliantheae</taxon>
        <taxon>Ambrosia</taxon>
    </lineage>
</organism>
<dbReference type="Proteomes" id="UP001206925">
    <property type="component" value="Unassembled WGS sequence"/>
</dbReference>